<dbReference type="SUPFAM" id="SSF53187">
    <property type="entry name" value="Zn-dependent exopeptidases"/>
    <property type="match status" value="1"/>
</dbReference>
<dbReference type="Pfam" id="PF07687">
    <property type="entry name" value="M20_dimer"/>
    <property type="match status" value="1"/>
</dbReference>
<feature type="domain" description="Peptidase M20 dimerisation" evidence="10">
    <location>
        <begin position="172"/>
        <end position="279"/>
    </location>
</feature>
<protein>
    <submittedName>
        <fullName evidence="11">Acetylornithine deacetylase</fullName>
    </submittedName>
</protein>
<dbReference type="PANTHER" id="PTHR43808">
    <property type="entry name" value="ACETYLORNITHINE DEACETYLASE"/>
    <property type="match status" value="1"/>
</dbReference>
<dbReference type="CDD" id="cd03894">
    <property type="entry name" value="M20_ArgE"/>
    <property type="match status" value="1"/>
</dbReference>
<dbReference type="Pfam" id="PF01546">
    <property type="entry name" value="Peptidase_M20"/>
    <property type="match status" value="1"/>
</dbReference>
<sequence length="384" mass="41311">MHRDSIAILRDLIAFPTVSRDGNLDLIAYAEKVLADCGAKILRVQSEDGCKANLHAVIGPEDRPGVMLSGHTDVVPVDGQTWSHDPFTLRAGDGRLFGRGTADMKGFIACVLALAGKTRDKSLKVPLVVALSYDEEVGCLGVRRLLDMMESMPVRPRFCIVGEPTSLQVISAHKGKTAARIECRGVEAHSSLPGNGLNAIHLACDMVGGLRRLQADILRDGHRDDGYEVPHTTVHVGRIQGGTALNIVPNLCWLDFEIRHLPQDDIDGLMAAVRTIAGQIRDDARKNFPQADVLLKPLSSYPPLDTPADAEVVAFVKSLTGGNSTGKISFGTEGGLYTRRLGVPTVVCGPGSIVQAHKPDEYIDESQLAACDAMMDRLLSRLTG</sequence>
<keyword evidence="5" id="KW-0028">Amino-acid biosynthesis</keyword>
<evidence type="ECO:0000256" key="2">
    <source>
        <dbReference type="ARBA" id="ARBA00005691"/>
    </source>
</evidence>
<keyword evidence="3" id="KW-0963">Cytoplasm</keyword>
<dbReference type="Gene3D" id="3.30.70.360">
    <property type="match status" value="1"/>
</dbReference>
<keyword evidence="6" id="KW-0479">Metal-binding</keyword>
<evidence type="ECO:0000313" key="11">
    <source>
        <dbReference type="EMBL" id="PKU23863.1"/>
    </source>
</evidence>
<dbReference type="InterPro" id="IPR002933">
    <property type="entry name" value="Peptidase_M20"/>
</dbReference>
<dbReference type="InterPro" id="IPR050072">
    <property type="entry name" value="Peptidase_M20A"/>
</dbReference>
<keyword evidence="12" id="KW-1185">Reference proteome</keyword>
<keyword evidence="7" id="KW-0378">Hydrolase</keyword>
<dbReference type="NCBIfam" id="TIGR01892">
    <property type="entry name" value="AcOrn-deacetyl"/>
    <property type="match status" value="1"/>
</dbReference>
<dbReference type="InterPro" id="IPR010169">
    <property type="entry name" value="AcOrn-deacetyl"/>
</dbReference>
<dbReference type="SUPFAM" id="SSF55031">
    <property type="entry name" value="Bacterial exopeptidase dimerisation domain"/>
    <property type="match status" value="1"/>
</dbReference>
<dbReference type="InterPro" id="IPR001261">
    <property type="entry name" value="ArgE/DapE_CS"/>
</dbReference>
<dbReference type="NCBIfam" id="NF005710">
    <property type="entry name" value="PRK07522.1"/>
    <property type="match status" value="1"/>
</dbReference>
<dbReference type="GO" id="GO:0046872">
    <property type="term" value="F:metal ion binding"/>
    <property type="evidence" value="ECO:0007669"/>
    <property type="project" value="UniProtKB-KW"/>
</dbReference>
<keyword evidence="9" id="KW-0170">Cobalt</keyword>
<dbReference type="EMBL" id="PIUM01000016">
    <property type="protein sequence ID" value="PKU23863.1"/>
    <property type="molecule type" value="Genomic_DNA"/>
</dbReference>
<evidence type="ECO:0000256" key="7">
    <source>
        <dbReference type="ARBA" id="ARBA00022801"/>
    </source>
</evidence>
<evidence type="ECO:0000256" key="1">
    <source>
        <dbReference type="ARBA" id="ARBA00001947"/>
    </source>
</evidence>
<dbReference type="AlphaFoldDB" id="A0A2N3PTZ1"/>
<dbReference type="GO" id="GO:0006526">
    <property type="term" value="P:L-arginine biosynthetic process"/>
    <property type="evidence" value="ECO:0007669"/>
    <property type="project" value="UniProtKB-KW"/>
</dbReference>
<proteinExistence type="inferred from homology"/>
<comment type="similarity">
    <text evidence="2">Belongs to the peptidase M20A family. ArgE subfamily.</text>
</comment>
<evidence type="ECO:0000256" key="8">
    <source>
        <dbReference type="ARBA" id="ARBA00022833"/>
    </source>
</evidence>
<evidence type="ECO:0000256" key="3">
    <source>
        <dbReference type="ARBA" id="ARBA00022490"/>
    </source>
</evidence>
<comment type="caution">
    <text evidence="11">The sequence shown here is derived from an EMBL/GenBank/DDBJ whole genome shotgun (WGS) entry which is preliminary data.</text>
</comment>
<dbReference type="GO" id="GO:0008777">
    <property type="term" value="F:acetylornithine deacetylase activity"/>
    <property type="evidence" value="ECO:0007669"/>
    <property type="project" value="TreeGrafter"/>
</dbReference>
<name>A0A2N3PTZ1_9PROT</name>
<organism evidence="11 12">
    <name type="scientific">Telmatospirillum siberiense</name>
    <dbReference type="NCBI Taxonomy" id="382514"/>
    <lineage>
        <taxon>Bacteria</taxon>
        <taxon>Pseudomonadati</taxon>
        <taxon>Pseudomonadota</taxon>
        <taxon>Alphaproteobacteria</taxon>
        <taxon>Rhodospirillales</taxon>
        <taxon>Rhodospirillaceae</taxon>
        <taxon>Telmatospirillum</taxon>
    </lineage>
</organism>
<dbReference type="InterPro" id="IPR011650">
    <property type="entry name" value="Peptidase_M20_dimer"/>
</dbReference>
<evidence type="ECO:0000256" key="4">
    <source>
        <dbReference type="ARBA" id="ARBA00022571"/>
    </source>
</evidence>
<evidence type="ECO:0000256" key="5">
    <source>
        <dbReference type="ARBA" id="ARBA00022605"/>
    </source>
</evidence>
<accession>A0A2N3PTZ1</accession>
<keyword evidence="4" id="KW-0055">Arginine biosynthesis</keyword>
<dbReference type="PROSITE" id="PS00758">
    <property type="entry name" value="ARGE_DAPE_CPG2_1"/>
    <property type="match status" value="1"/>
</dbReference>
<reference evidence="12" key="1">
    <citation type="submission" date="2017-12" db="EMBL/GenBank/DDBJ databases">
        <title>Draft genome sequence of Telmatospirillum siberiense 26-4b1T, an acidotolerant peatland alphaproteobacterium potentially involved in sulfur cycling.</title>
        <authorList>
            <person name="Hausmann B."/>
            <person name="Pjevac P."/>
            <person name="Schreck K."/>
            <person name="Herbold C.W."/>
            <person name="Daims H."/>
            <person name="Wagner M."/>
            <person name="Pester M."/>
            <person name="Loy A."/>
        </authorList>
    </citation>
    <scope>NUCLEOTIDE SEQUENCE [LARGE SCALE GENOMIC DNA]</scope>
    <source>
        <strain evidence="12">26-4b1</strain>
    </source>
</reference>
<evidence type="ECO:0000256" key="9">
    <source>
        <dbReference type="ARBA" id="ARBA00023285"/>
    </source>
</evidence>
<evidence type="ECO:0000259" key="10">
    <source>
        <dbReference type="Pfam" id="PF07687"/>
    </source>
</evidence>
<dbReference type="OrthoDB" id="9809784at2"/>
<dbReference type="Proteomes" id="UP000233293">
    <property type="component" value="Unassembled WGS sequence"/>
</dbReference>
<dbReference type="InterPro" id="IPR036264">
    <property type="entry name" value="Bact_exopeptidase_dim_dom"/>
</dbReference>
<keyword evidence="8" id="KW-0862">Zinc</keyword>
<gene>
    <name evidence="11" type="primary">argE</name>
    <name evidence="11" type="ORF">CWS72_14385</name>
</gene>
<dbReference type="PANTHER" id="PTHR43808:SF31">
    <property type="entry name" value="N-ACETYL-L-CITRULLINE DEACETYLASE"/>
    <property type="match status" value="1"/>
</dbReference>
<dbReference type="PROSITE" id="PS00759">
    <property type="entry name" value="ARGE_DAPE_CPG2_2"/>
    <property type="match status" value="1"/>
</dbReference>
<evidence type="ECO:0000313" key="12">
    <source>
        <dbReference type="Proteomes" id="UP000233293"/>
    </source>
</evidence>
<comment type="cofactor">
    <cofactor evidence="1">
        <name>Zn(2+)</name>
        <dbReference type="ChEBI" id="CHEBI:29105"/>
    </cofactor>
</comment>
<dbReference type="RefSeq" id="WP_101251319.1">
    <property type="nucleotide sequence ID" value="NZ_PIUM01000016.1"/>
</dbReference>
<dbReference type="Gene3D" id="3.40.630.10">
    <property type="entry name" value="Zn peptidases"/>
    <property type="match status" value="1"/>
</dbReference>
<evidence type="ECO:0000256" key="6">
    <source>
        <dbReference type="ARBA" id="ARBA00022723"/>
    </source>
</evidence>